<sequence>MLPSLIKRLEHDEIDLCPDFQRHANLWDINKMSKLIESVLLKLPLPIFYFDVSNPDKWLVVDGLQRLSTIKRFFVKKDIKLKNLEFLTHLNGKKYTDLDRPLQRTIDDTQFVTYQIEAQTPKKVRYSIFNRINTGGLSLNAQEIRQALNQEGNGEVSASGVKFLSELVEDAIFKRIVGISNKRMAGQELVLRFIAFKILTIEFTTMHEFLDSAMEAIDKKNKNELDVLKNKLIKVLEFSEQILGKDHKFSRSFVDKTKNKLVNKSLFDVLTVCFDEIEDRSKIFFLERKEYFIQKLKNELKNETSDLFESITKGTSGKKAKETRFKIIRKLIKDVLDET</sequence>
<evidence type="ECO:0000313" key="2">
    <source>
        <dbReference type="EMBL" id="SEH04905.1"/>
    </source>
</evidence>
<proteinExistence type="predicted"/>
<organism evidence="2 3">
    <name type="scientific">Candidatus Venteria ishoeyi</name>
    <dbReference type="NCBI Taxonomy" id="1899563"/>
    <lineage>
        <taxon>Bacteria</taxon>
        <taxon>Pseudomonadati</taxon>
        <taxon>Pseudomonadota</taxon>
        <taxon>Gammaproteobacteria</taxon>
        <taxon>Thiotrichales</taxon>
        <taxon>Thiotrichaceae</taxon>
        <taxon>Venteria</taxon>
    </lineage>
</organism>
<protein>
    <recommendedName>
        <fullName evidence="1">GmrSD restriction endonucleases N-terminal domain-containing protein</fullName>
    </recommendedName>
</protein>
<dbReference type="Proteomes" id="UP000236724">
    <property type="component" value="Unassembled WGS sequence"/>
</dbReference>
<dbReference type="EMBL" id="FMSV02000129">
    <property type="protein sequence ID" value="SEH04905.1"/>
    <property type="molecule type" value="Genomic_DNA"/>
</dbReference>
<evidence type="ECO:0000313" key="3">
    <source>
        <dbReference type="Proteomes" id="UP000236724"/>
    </source>
</evidence>
<dbReference type="PANTHER" id="PTHR39639">
    <property type="entry name" value="CHROMOSOME 16, WHOLE GENOME SHOTGUN SEQUENCE"/>
    <property type="match status" value="1"/>
</dbReference>
<keyword evidence="3" id="KW-1185">Reference proteome</keyword>
<dbReference type="Pfam" id="PF03235">
    <property type="entry name" value="GmrSD_N"/>
    <property type="match status" value="1"/>
</dbReference>
<gene>
    <name evidence="2" type="ORF">MBHS_00757</name>
</gene>
<dbReference type="RefSeq" id="WP_177428201.1">
    <property type="nucleotide sequence ID" value="NZ_FMSV02000129.1"/>
</dbReference>
<evidence type="ECO:0000259" key="1">
    <source>
        <dbReference type="Pfam" id="PF03235"/>
    </source>
</evidence>
<accession>A0A1H6F7H7</accession>
<feature type="domain" description="GmrSD restriction endonucleases N-terminal" evidence="1">
    <location>
        <begin position="15"/>
        <end position="147"/>
    </location>
</feature>
<dbReference type="InterPro" id="IPR004919">
    <property type="entry name" value="GmrSD_N"/>
</dbReference>
<dbReference type="PANTHER" id="PTHR39639:SF1">
    <property type="entry name" value="DUF262 DOMAIN-CONTAINING PROTEIN"/>
    <property type="match status" value="1"/>
</dbReference>
<reference evidence="2 3" key="1">
    <citation type="submission" date="2016-10" db="EMBL/GenBank/DDBJ databases">
        <authorList>
            <person name="de Groot N.N."/>
        </authorList>
    </citation>
    <scope>NUCLEOTIDE SEQUENCE [LARGE SCALE GENOMIC DNA]</scope>
    <source>
        <strain evidence="2">MBHS1</strain>
    </source>
</reference>
<dbReference type="AlphaFoldDB" id="A0A1H6F7H7"/>
<name>A0A1H6F7H7_9GAMM</name>